<protein>
    <submittedName>
        <fullName evidence="2">Uncharacterized protein</fullName>
    </submittedName>
</protein>
<gene>
    <name evidence="2" type="ORF">TWF481_010460</name>
</gene>
<dbReference type="EMBL" id="JAVHJL010000007">
    <property type="protein sequence ID" value="KAK6500103.1"/>
    <property type="molecule type" value="Genomic_DNA"/>
</dbReference>
<evidence type="ECO:0000256" key="1">
    <source>
        <dbReference type="SAM" id="MobiDB-lite"/>
    </source>
</evidence>
<organism evidence="2 3">
    <name type="scientific">Arthrobotrys musiformis</name>
    <dbReference type="NCBI Taxonomy" id="47236"/>
    <lineage>
        <taxon>Eukaryota</taxon>
        <taxon>Fungi</taxon>
        <taxon>Dikarya</taxon>
        <taxon>Ascomycota</taxon>
        <taxon>Pezizomycotina</taxon>
        <taxon>Orbiliomycetes</taxon>
        <taxon>Orbiliales</taxon>
        <taxon>Orbiliaceae</taxon>
        <taxon>Arthrobotrys</taxon>
    </lineage>
</organism>
<reference evidence="2 3" key="1">
    <citation type="submission" date="2023-08" db="EMBL/GenBank/DDBJ databases">
        <authorList>
            <person name="Palmer J.M."/>
        </authorList>
    </citation>
    <scope>NUCLEOTIDE SEQUENCE [LARGE SCALE GENOMIC DNA]</scope>
    <source>
        <strain evidence="2 3">TWF481</strain>
    </source>
</reference>
<comment type="caution">
    <text evidence="2">The sequence shown here is derived from an EMBL/GenBank/DDBJ whole genome shotgun (WGS) entry which is preliminary data.</text>
</comment>
<evidence type="ECO:0000313" key="2">
    <source>
        <dbReference type="EMBL" id="KAK6500103.1"/>
    </source>
</evidence>
<keyword evidence="3" id="KW-1185">Reference proteome</keyword>
<accession>A0AAV9W0T1</accession>
<dbReference type="AlphaFoldDB" id="A0AAV9W0T1"/>
<feature type="region of interest" description="Disordered" evidence="1">
    <location>
        <begin position="183"/>
        <end position="216"/>
    </location>
</feature>
<evidence type="ECO:0000313" key="3">
    <source>
        <dbReference type="Proteomes" id="UP001370758"/>
    </source>
</evidence>
<sequence>MSTRSISLSTLVVRESLALGRFVVDIENPTEDFHDSKLLTANVGEYNTTIRPSNSSKDSLNFIRGKHISLSRSLENIDKLYRRRYRLENPIIVLENICGDKNTRAWLEDTMGTELEIYMVVGLETVDVPLKDKTLELVYMAQYRRLDFSWFSIREMEITVLQKNQWLPKRTIRVDDMEDPEDAVSVTLASTPSQDDEDSGASNEGYDFQPVSSTIL</sequence>
<name>A0AAV9W0T1_9PEZI</name>
<proteinExistence type="predicted"/>
<dbReference type="Proteomes" id="UP001370758">
    <property type="component" value="Unassembled WGS sequence"/>
</dbReference>